<sequence length="344" mass="38447">MVTLKEIAEKCSVSITTVSNILNGKSNVSEHTKERVLKVIKETGYRPNYMARGLRASKTNSVGIIIDDLTEFSSTGIIDGIMSYFDEHKYKAILENLRFYSKWGTKWYHNTGYEESVQQAIDEFESIKVDGIIYVAGHARCISCIPKNLNIPLVISYAFTEQPGISSVEFDDANAACDITTHLIENGHKKIAVIAGTKNNIHTERRLEGFKRAMKAHNLTVKDSDIKNGNWDSDSGYENAKALLEGSDYTAVFCFNDLMAAGVYDYLYEKNLVPGKDISVAGYDNRTISKYLKPALTTVEIPLNDIGRKSAELILNQINNPDDFEPQRSFVQCGIIERDSVGKI</sequence>
<dbReference type="PROSITE" id="PS50943">
    <property type="entry name" value="HTH_CROC1"/>
    <property type="match status" value="1"/>
</dbReference>
<evidence type="ECO:0000256" key="4">
    <source>
        <dbReference type="ARBA" id="ARBA00023163"/>
    </source>
</evidence>
<keyword evidence="2" id="KW-0805">Transcription regulation</keyword>
<evidence type="ECO:0000256" key="3">
    <source>
        <dbReference type="ARBA" id="ARBA00023125"/>
    </source>
</evidence>
<dbReference type="PANTHER" id="PTHR30146">
    <property type="entry name" value="LACI-RELATED TRANSCRIPTIONAL REPRESSOR"/>
    <property type="match status" value="1"/>
</dbReference>
<dbReference type="InterPro" id="IPR028082">
    <property type="entry name" value="Peripla_BP_I"/>
</dbReference>
<dbReference type="InterPro" id="IPR010982">
    <property type="entry name" value="Lambda_DNA-bd_dom_sf"/>
</dbReference>
<keyword evidence="1" id="KW-0678">Repressor</keyword>
<evidence type="ECO:0000259" key="6">
    <source>
        <dbReference type="PROSITE" id="PS50943"/>
    </source>
</evidence>
<dbReference type="AlphaFoldDB" id="A0A1I3LBC7"/>
<dbReference type="Gene3D" id="3.40.50.2300">
    <property type="match status" value="2"/>
</dbReference>
<dbReference type="SUPFAM" id="SSF53822">
    <property type="entry name" value="Periplasmic binding protein-like I"/>
    <property type="match status" value="1"/>
</dbReference>
<dbReference type="RefSeq" id="WP_074931985.1">
    <property type="nucleotide sequence ID" value="NZ_FORI01000006.1"/>
</dbReference>
<feature type="domain" description="HTH lacI-type" evidence="5">
    <location>
        <begin position="2"/>
        <end position="56"/>
    </location>
</feature>
<dbReference type="CDD" id="cd01392">
    <property type="entry name" value="HTH_LacI"/>
    <property type="match status" value="1"/>
</dbReference>
<dbReference type="Proteomes" id="UP000182737">
    <property type="component" value="Unassembled WGS sequence"/>
</dbReference>
<dbReference type="GO" id="GO:0003700">
    <property type="term" value="F:DNA-binding transcription factor activity"/>
    <property type="evidence" value="ECO:0007669"/>
    <property type="project" value="TreeGrafter"/>
</dbReference>
<dbReference type="OrthoDB" id="367059at2"/>
<dbReference type="InterPro" id="IPR000843">
    <property type="entry name" value="HTH_LacI"/>
</dbReference>
<protein>
    <submittedName>
        <fullName evidence="7">LacI family transcriptional regulator</fullName>
    </submittedName>
</protein>
<accession>A0A1I3LBC7</accession>
<dbReference type="GO" id="GO:0000976">
    <property type="term" value="F:transcription cis-regulatory region binding"/>
    <property type="evidence" value="ECO:0007669"/>
    <property type="project" value="TreeGrafter"/>
</dbReference>
<dbReference type="InterPro" id="IPR046335">
    <property type="entry name" value="LacI/GalR-like_sensor"/>
</dbReference>
<organism evidence="7 8">
    <name type="scientific">Treponema bryantii</name>
    <dbReference type="NCBI Taxonomy" id="163"/>
    <lineage>
        <taxon>Bacteria</taxon>
        <taxon>Pseudomonadati</taxon>
        <taxon>Spirochaetota</taxon>
        <taxon>Spirochaetia</taxon>
        <taxon>Spirochaetales</taxon>
        <taxon>Treponemataceae</taxon>
        <taxon>Treponema</taxon>
    </lineage>
</organism>
<feature type="domain" description="HTH cro/C1-type" evidence="6">
    <location>
        <begin position="3"/>
        <end position="46"/>
    </location>
</feature>
<name>A0A1I3LBC7_9SPIR</name>
<dbReference type="Pfam" id="PF13377">
    <property type="entry name" value="Peripla_BP_3"/>
    <property type="match status" value="1"/>
</dbReference>
<dbReference type="EMBL" id="FORI01000006">
    <property type="protein sequence ID" value="SFI82018.1"/>
    <property type="molecule type" value="Genomic_DNA"/>
</dbReference>
<dbReference type="CDD" id="cd06288">
    <property type="entry name" value="PBP1_sucrose_transcription_regulator"/>
    <property type="match status" value="1"/>
</dbReference>
<dbReference type="PROSITE" id="PS50932">
    <property type="entry name" value="HTH_LACI_2"/>
    <property type="match status" value="1"/>
</dbReference>
<gene>
    <name evidence="7" type="ORF">SAMN04487775_106170</name>
</gene>
<dbReference type="SMART" id="SM00354">
    <property type="entry name" value="HTH_LACI"/>
    <property type="match status" value="1"/>
</dbReference>
<evidence type="ECO:0000259" key="5">
    <source>
        <dbReference type="PROSITE" id="PS50932"/>
    </source>
</evidence>
<dbReference type="SUPFAM" id="SSF47413">
    <property type="entry name" value="lambda repressor-like DNA-binding domains"/>
    <property type="match status" value="1"/>
</dbReference>
<evidence type="ECO:0000313" key="7">
    <source>
        <dbReference type="EMBL" id="SFI82018.1"/>
    </source>
</evidence>
<keyword evidence="3" id="KW-0238">DNA-binding</keyword>
<dbReference type="Pfam" id="PF00356">
    <property type="entry name" value="LacI"/>
    <property type="match status" value="1"/>
</dbReference>
<dbReference type="Gene3D" id="1.10.260.40">
    <property type="entry name" value="lambda repressor-like DNA-binding domains"/>
    <property type="match status" value="1"/>
</dbReference>
<reference evidence="8" key="1">
    <citation type="submission" date="2016-10" db="EMBL/GenBank/DDBJ databases">
        <authorList>
            <person name="Varghese N."/>
            <person name="Submissions S."/>
        </authorList>
    </citation>
    <scope>NUCLEOTIDE SEQUENCE [LARGE SCALE GENOMIC DNA]</scope>
    <source>
        <strain evidence="8">XBD1002</strain>
    </source>
</reference>
<evidence type="ECO:0000256" key="2">
    <source>
        <dbReference type="ARBA" id="ARBA00023015"/>
    </source>
</evidence>
<keyword evidence="4" id="KW-0804">Transcription</keyword>
<evidence type="ECO:0000256" key="1">
    <source>
        <dbReference type="ARBA" id="ARBA00022491"/>
    </source>
</evidence>
<dbReference type="InterPro" id="IPR001387">
    <property type="entry name" value="Cro/C1-type_HTH"/>
</dbReference>
<keyword evidence="8" id="KW-1185">Reference proteome</keyword>
<dbReference type="PANTHER" id="PTHR30146:SF148">
    <property type="entry name" value="HTH-TYPE TRANSCRIPTIONAL REPRESSOR PURR-RELATED"/>
    <property type="match status" value="1"/>
</dbReference>
<evidence type="ECO:0000313" key="8">
    <source>
        <dbReference type="Proteomes" id="UP000182737"/>
    </source>
</evidence>
<proteinExistence type="predicted"/>